<dbReference type="EMBL" id="MDUX01000027">
    <property type="protein sequence ID" value="KAF7599132.1"/>
    <property type="molecule type" value="Genomic_DNA"/>
</dbReference>
<dbReference type="RefSeq" id="WP_095524655.1">
    <property type="nucleotide sequence ID" value="NZ_MDUX01000027.1"/>
</dbReference>
<evidence type="ECO:0000256" key="1">
    <source>
        <dbReference type="SAM" id="Phobius"/>
    </source>
</evidence>
<dbReference type="InterPro" id="IPR037185">
    <property type="entry name" value="EmrE-like"/>
</dbReference>
<feature type="domain" description="EamA" evidence="2">
    <location>
        <begin position="14"/>
        <end position="146"/>
    </location>
</feature>
<dbReference type="GO" id="GO:0016020">
    <property type="term" value="C:membrane"/>
    <property type="evidence" value="ECO:0007669"/>
    <property type="project" value="InterPro"/>
</dbReference>
<reference evidence="3 6" key="1">
    <citation type="submission" date="2016-08" db="EMBL/GenBank/DDBJ databases">
        <title>Candidatus Dactylopiibacterium carminicum genome sequence.</title>
        <authorList>
            <person name="Ramirez-Puebla S.T."/>
            <person name="Ormeno-Orrillo E."/>
            <person name="Vera-Ponce De Leon A."/>
            <person name="Luis L."/>
            <person name="Sanchez-Flores A."/>
            <person name="Monica R."/>
            <person name="Martinez-Romero E."/>
        </authorList>
    </citation>
    <scope>NUCLEOTIDE SEQUENCE [LARGE SCALE GENOMIC DNA]</scope>
    <source>
        <strain evidence="3">END1</strain>
    </source>
</reference>
<feature type="transmembrane region" description="Helical" evidence="1">
    <location>
        <begin position="271"/>
        <end position="290"/>
    </location>
</feature>
<evidence type="ECO:0000313" key="4">
    <source>
        <dbReference type="EMBL" id="PAS91987.1"/>
    </source>
</evidence>
<reference evidence="4 5" key="2">
    <citation type="submission" date="2017-07" db="EMBL/GenBank/DDBJ databases">
        <title>Candidatus Dactylopiibacterium carminicum, a nitrogen-fixing symbiont of the cochineal insect Dactylopius coccus and Dactylopius opuntiae (Hemiptera: Coccoidea: Dactylopiidae).</title>
        <authorList>
            <person name="Vera A."/>
        </authorList>
    </citation>
    <scope>NUCLEOTIDE SEQUENCE [LARGE SCALE GENOMIC DNA]</scope>
    <source>
        <strain evidence="4 5">NFDCM</strain>
    </source>
</reference>
<dbReference type="PANTHER" id="PTHR22911">
    <property type="entry name" value="ACYL-MALONYL CONDENSING ENZYME-RELATED"/>
    <property type="match status" value="1"/>
</dbReference>
<proteinExistence type="predicted"/>
<protein>
    <submittedName>
        <fullName evidence="4">EamA family transporter</fullName>
    </submittedName>
    <submittedName>
        <fullName evidence="3">EamA/RhaT family transporter</fullName>
    </submittedName>
</protein>
<evidence type="ECO:0000313" key="3">
    <source>
        <dbReference type="EMBL" id="KAF7599132.1"/>
    </source>
</evidence>
<gene>
    <name evidence="3" type="ORF">BGI27_09565</name>
    <name evidence="4" type="ORF">CGU29_13505</name>
</gene>
<keyword evidence="1" id="KW-1133">Transmembrane helix</keyword>
<evidence type="ECO:0000313" key="5">
    <source>
        <dbReference type="Proteomes" id="UP000216107"/>
    </source>
</evidence>
<feature type="transmembrane region" description="Helical" evidence="1">
    <location>
        <begin position="244"/>
        <end position="265"/>
    </location>
</feature>
<feature type="transmembrane region" description="Helical" evidence="1">
    <location>
        <begin position="101"/>
        <end position="119"/>
    </location>
</feature>
<dbReference type="PANTHER" id="PTHR22911:SF103">
    <property type="entry name" value="BLR2811 PROTEIN"/>
    <property type="match status" value="1"/>
</dbReference>
<accession>A0A272EPF8</accession>
<feature type="transmembrane region" description="Helical" evidence="1">
    <location>
        <begin position="152"/>
        <end position="173"/>
    </location>
</feature>
<feature type="transmembrane region" description="Helical" evidence="1">
    <location>
        <begin position="128"/>
        <end position="146"/>
    </location>
</feature>
<dbReference type="AlphaFoldDB" id="A0A272EPF8"/>
<dbReference type="Proteomes" id="UP000216107">
    <property type="component" value="Unassembled WGS sequence"/>
</dbReference>
<feature type="transmembrane region" description="Helical" evidence="1">
    <location>
        <begin position="46"/>
        <end position="64"/>
    </location>
</feature>
<evidence type="ECO:0000259" key="2">
    <source>
        <dbReference type="Pfam" id="PF00892"/>
    </source>
</evidence>
<feature type="domain" description="EamA" evidence="2">
    <location>
        <begin position="155"/>
        <end position="286"/>
    </location>
</feature>
<keyword evidence="1" id="KW-0472">Membrane</keyword>
<dbReference type="SUPFAM" id="SSF103481">
    <property type="entry name" value="Multidrug resistance efflux transporter EmrE"/>
    <property type="match status" value="2"/>
</dbReference>
<keyword evidence="1" id="KW-0812">Transmembrane</keyword>
<evidence type="ECO:0000313" key="6">
    <source>
        <dbReference type="Proteomes" id="UP000623509"/>
    </source>
</evidence>
<name>A0A272EPF8_9RHOO</name>
<feature type="transmembrane region" description="Helical" evidence="1">
    <location>
        <begin position="212"/>
        <end position="232"/>
    </location>
</feature>
<comment type="caution">
    <text evidence="4">The sequence shown here is derived from an EMBL/GenBank/DDBJ whole genome shotgun (WGS) entry which is preliminary data.</text>
</comment>
<feature type="transmembrane region" description="Helical" evidence="1">
    <location>
        <begin position="185"/>
        <end position="206"/>
    </location>
</feature>
<dbReference type="InterPro" id="IPR000620">
    <property type="entry name" value="EamA_dom"/>
</dbReference>
<dbReference type="OrthoDB" id="8584557at2"/>
<feature type="transmembrane region" description="Helical" evidence="1">
    <location>
        <begin position="76"/>
        <end position="95"/>
    </location>
</feature>
<sequence length="293" mass="31209">MASSSLSKRARPLRGVLLFLCALLLFACLDTTTKYLSQRYPVTMIVWMRYVVHALLMAVVLLPSKGMTLMRTHRTGLVWVRALSLAAMSLLMGLGLQRLPVAEATSIGFTAPMLVVLLARPVLGERIGWLRGGAVALGFIGVLLVARPGGSLDLFGVAVVLCAAVCGAAYQLLSRVLSSSERAVTMLFYTALAGCAIFGPLMPWLWGGPPPSWLDVLLFASLGFYGGLGHLFFTQAYRYAPASLLAPVSYLQLLWAALTGFIVLGHVPEPMALLGMLVIMVSGALVAVGASRG</sequence>
<dbReference type="Proteomes" id="UP000623509">
    <property type="component" value="Unassembled WGS sequence"/>
</dbReference>
<organism evidence="4 5">
    <name type="scientific">Candidatus Dactylopiibacterium carminicum</name>
    <dbReference type="NCBI Taxonomy" id="857335"/>
    <lineage>
        <taxon>Bacteria</taxon>
        <taxon>Pseudomonadati</taxon>
        <taxon>Pseudomonadota</taxon>
        <taxon>Betaproteobacteria</taxon>
        <taxon>Rhodocyclales</taxon>
        <taxon>Rhodocyclaceae</taxon>
        <taxon>Candidatus Dactylopiibacterium</taxon>
    </lineage>
</organism>
<keyword evidence="6" id="KW-1185">Reference proteome</keyword>
<dbReference type="EMBL" id="NMRN01000051">
    <property type="protein sequence ID" value="PAS91987.1"/>
    <property type="molecule type" value="Genomic_DNA"/>
</dbReference>
<dbReference type="Pfam" id="PF00892">
    <property type="entry name" value="EamA"/>
    <property type="match status" value="2"/>
</dbReference>